<comment type="caution">
    <text evidence="2">The sequence shown here is derived from an EMBL/GenBank/DDBJ whole genome shotgun (WGS) entry which is preliminary data.</text>
</comment>
<evidence type="ECO:0000313" key="2">
    <source>
        <dbReference type="EMBL" id="KAJ8334218.1"/>
    </source>
</evidence>
<evidence type="ECO:0000313" key="3">
    <source>
        <dbReference type="Proteomes" id="UP001152622"/>
    </source>
</evidence>
<accession>A0A9Q1E8I9</accession>
<gene>
    <name evidence="2" type="ORF">SKAU_G00398570</name>
</gene>
<feature type="region of interest" description="Disordered" evidence="1">
    <location>
        <begin position="1"/>
        <end position="25"/>
    </location>
</feature>
<keyword evidence="3" id="KW-1185">Reference proteome</keyword>
<organism evidence="2 3">
    <name type="scientific">Synaphobranchus kaupii</name>
    <name type="common">Kaup's arrowtooth eel</name>
    <dbReference type="NCBI Taxonomy" id="118154"/>
    <lineage>
        <taxon>Eukaryota</taxon>
        <taxon>Metazoa</taxon>
        <taxon>Chordata</taxon>
        <taxon>Craniata</taxon>
        <taxon>Vertebrata</taxon>
        <taxon>Euteleostomi</taxon>
        <taxon>Actinopterygii</taxon>
        <taxon>Neopterygii</taxon>
        <taxon>Teleostei</taxon>
        <taxon>Anguilliformes</taxon>
        <taxon>Synaphobranchidae</taxon>
        <taxon>Synaphobranchus</taxon>
    </lineage>
</organism>
<dbReference type="AlphaFoldDB" id="A0A9Q1E8I9"/>
<dbReference type="EMBL" id="JAINUF010000021">
    <property type="protein sequence ID" value="KAJ8334218.1"/>
    <property type="molecule type" value="Genomic_DNA"/>
</dbReference>
<proteinExistence type="predicted"/>
<name>A0A9Q1E8I9_SYNKA</name>
<sequence length="110" mass="11705">MHQADRGVSRSEDPPSHALKPRAVFSSSRISSGSMNFRGGLSDFIGGVIVRSIRHPLFLEIGFLTKALKAHYPACCDHSNLPSVHAGGLKACSKGPSYQMTAPSSFPLPA</sequence>
<protein>
    <submittedName>
        <fullName evidence="2">Uncharacterized protein</fullName>
    </submittedName>
</protein>
<reference evidence="2" key="1">
    <citation type="journal article" date="2023" name="Science">
        <title>Genome structures resolve the early diversification of teleost fishes.</title>
        <authorList>
            <person name="Parey E."/>
            <person name="Louis A."/>
            <person name="Montfort J."/>
            <person name="Bouchez O."/>
            <person name="Roques C."/>
            <person name="Iampietro C."/>
            <person name="Lluch J."/>
            <person name="Castinel A."/>
            <person name="Donnadieu C."/>
            <person name="Desvignes T."/>
            <person name="Floi Bucao C."/>
            <person name="Jouanno E."/>
            <person name="Wen M."/>
            <person name="Mejri S."/>
            <person name="Dirks R."/>
            <person name="Jansen H."/>
            <person name="Henkel C."/>
            <person name="Chen W.J."/>
            <person name="Zahm M."/>
            <person name="Cabau C."/>
            <person name="Klopp C."/>
            <person name="Thompson A.W."/>
            <person name="Robinson-Rechavi M."/>
            <person name="Braasch I."/>
            <person name="Lecointre G."/>
            <person name="Bobe J."/>
            <person name="Postlethwait J.H."/>
            <person name="Berthelot C."/>
            <person name="Roest Crollius H."/>
            <person name="Guiguen Y."/>
        </authorList>
    </citation>
    <scope>NUCLEOTIDE SEQUENCE</scope>
    <source>
        <strain evidence="2">WJC10195</strain>
    </source>
</reference>
<feature type="compositionally biased region" description="Basic and acidic residues" evidence="1">
    <location>
        <begin position="1"/>
        <end position="15"/>
    </location>
</feature>
<evidence type="ECO:0000256" key="1">
    <source>
        <dbReference type="SAM" id="MobiDB-lite"/>
    </source>
</evidence>
<dbReference type="Proteomes" id="UP001152622">
    <property type="component" value="Chromosome 21"/>
</dbReference>